<organism evidence="7 8">
    <name type="scientific">Trypanosoma equiperdum</name>
    <dbReference type="NCBI Taxonomy" id="5694"/>
    <lineage>
        <taxon>Eukaryota</taxon>
        <taxon>Discoba</taxon>
        <taxon>Euglenozoa</taxon>
        <taxon>Kinetoplastea</taxon>
        <taxon>Metakinetoplastina</taxon>
        <taxon>Trypanosomatida</taxon>
        <taxon>Trypanosomatidae</taxon>
        <taxon>Trypanosoma</taxon>
    </lineage>
</organism>
<dbReference type="GO" id="GO:0005634">
    <property type="term" value="C:nucleus"/>
    <property type="evidence" value="ECO:0007669"/>
    <property type="project" value="TreeGrafter"/>
</dbReference>
<evidence type="ECO:0000256" key="3">
    <source>
        <dbReference type="ARBA" id="ARBA00022741"/>
    </source>
</evidence>
<comment type="domain">
    <text evidence="6">The EXKPK motif is conserved in inositol-pentakisphosphate 2-kinases of both family 1 and 2.</text>
</comment>
<dbReference type="RefSeq" id="XP_067081817.1">
    <property type="nucleotide sequence ID" value="XM_067225716.1"/>
</dbReference>
<keyword evidence="5 6" id="KW-0067">ATP-binding</keyword>
<dbReference type="PANTHER" id="PTHR14456:SF2">
    <property type="entry name" value="INOSITOL-PENTAKISPHOSPHATE 2-KINASE"/>
    <property type="match status" value="1"/>
</dbReference>
<evidence type="ECO:0000256" key="2">
    <source>
        <dbReference type="ARBA" id="ARBA00022679"/>
    </source>
</evidence>
<keyword evidence="4 6" id="KW-0418">Kinase</keyword>
<evidence type="ECO:0000256" key="5">
    <source>
        <dbReference type="ARBA" id="ARBA00022840"/>
    </source>
</evidence>
<dbReference type="InterPro" id="IPR009286">
    <property type="entry name" value="Ins_P5_2-kin"/>
</dbReference>
<dbReference type="GO" id="GO:0005524">
    <property type="term" value="F:ATP binding"/>
    <property type="evidence" value="ECO:0007669"/>
    <property type="project" value="UniProtKB-KW"/>
</dbReference>
<dbReference type="PANTHER" id="PTHR14456">
    <property type="entry name" value="INOSITOL POLYPHOSPHATE KINASE 1"/>
    <property type="match status" value="1"/>
</dbReference>
<evidence type="ECO:0000256" key="1">
    <source>
        <dbReference type="ARBA" id="ARBA00012023"/>
    </source>
</evidence>
<evidence type="ECO:0000313" key="7">
    <source>
        <dbReference type="EMBL" id="SCU71099.1"/>
    </source>
</evidence>
<dbReference type="Pfam" id="PF06090">
    <property type="entry name" value="Ins_P5_2-kin"/>
    <property type="match status" value="1"/>
</dbReference>
<gene>
    <name evidence="7" type="ORF">TEOVI_000267900</name>
</gene>
<dbReference type="EMBL" id="CZPT02001566">
    <property type="protein sequence ID" value="SCU71099.1"/>
    <property type="molecule type" value="Genomic_DNA"/>
</dbReference>
<proteinExistence type="predicted"/>
<evidence type="ECO:0000256" key="6">
    <source>
        <dbReference type="RuleBase" id="RU364126"/>
    </source>
</evidence>
<accession>A0A1G4IFD7</accession>
<reference evidence="7" key="1">
    <citation type="submission" date="2016-09" db="EMBL/GenBank/DDBJ databases">
        <authorList>
            <person name="Hebert L."/>
            <person name="Moumen B."/>
        </authorList>
    </citation>
    <scope>NUCLEOTIDE SEQUENCE [LARGE SCALE GENOMIC DNA]</scope>
    <source>
        <strain evidence="7">OVI</strain>
    </source>
</reference>
<comment type="caution">
    <text evidence="7">The sequence shown here is derived from an EMBL/GenBank/DDBJ whole genome shotgun (WGS) entry which is preliminary data.</text>
</comment>
<dbReference type="GeneID" id="92376619"/>
<dbReference type="Proteomes" id="UP000195570">
    <property type="component" value="Unassembled WGS sequence"/>
</dbReference>
<evidence type="ECO:0000313" key="8">
    <source>
        <dbReference type="Proteomes" id="UP000195570"/>
    </source>
</evidence>
<comment type="function">
    <text evidence="6">Phosphorylates Ins(1,3,4,5,6)P5 at position 2 to form Ins(1,2,3,4,5,6)P6 (InsP6 or phytate).</text>
</comment>
<keyword evidence="8" id="KW-1185">Reference proteome</keyword>
<keyword evidence="2 6" id="KW-0808">Transferase</keyword>
<dbReference type="EC" id="2.7.1.158" evidence="1 6"/>
<evidence type="ECO:0000256" key="4">
    <source>
        <dbReference type="ARBA" id="ARBA00022777"/>
    </source>
</evidence>
<keyword evidence="3 6" id="KW-0547">Nucleotide-binding</keyword>
<dbReference type="GO" id="GO:0035299">
    <property type="term" value="F:inositol-1,3,4,5,6-pentakisphosphate 2-kinase activity"/>
    <property type="evidence" value="ECO:0007669"/>
    <property type="project" value="UniProtKB-EC"/>
</dbReference>
<dbReference type="VEuPathDB" id="TriTrypDB:TEOVI_000267900"/>
<sequence length="461" mass="50982">MRFLGAGACSIVFALSEEEAREWGHLLPSHLLWQLALRLSARKLLRCPTCCDALNDFIGFRLGIGLDDKLRERCAAAYPLFAARCQEALYAELVSNFAADPRHIQLHGGRSTSDGVGTEATTDSWPHYSTLAMEIKPKGVWRRPAVVGVVVDGVEYYLHPIKLRQCRFSLMQLLKRKRHNHSTPVSMERRCTYCPNQLLLGDGSSIVDALQHLSEHPGNNLAILHATDAGQGLNENSIDIVSSVLRRSGILSILANLQLFGSSSSCEWPVLDIELLFRWSEARNMSSVRWIVCSTCEGQFAAESCACQSELPLSLCMETCSGIHLTHFIAPPMGFEECVERFYASVTAKDVSVLVALTISEKVELPPSLSSPPKLGMDGSAAEEKSANLCSNPRVRFIECGDTPNGVTINLEHPQAAICRVGVVDLDAKWHKPLSRYFELDREVLAAWEDYKVVSAPEFHC</sequence>
<dbReference type="GO" id="GO:0032958">
    <property type="term" value="P:inositol phosphate biosynthetic process"/>
    <property type="evidence" value="ECO:0007669"/>
    <property type="project" value="TreeGrafter"/>
</dbReference>
<protein>
    <recommendedName>
        <fullName evidence="1 6">Inositol-pentakisphosphate 2-kinase</fullName>
        <ecNumber evidence="1 6">2.7.1.158</ecNumber>
    </recommendedName>
</protein>
<comment type="catalytic activity">
    <reaction evidence="6">
        <text>1D-myo-inositol 1,3,4,5,6-pentakisphosphate + ATP = 1D-myo-inositol hexakisphosphate + ADP + H(+)</text>
        <dbReference type="Rhea" id="RHEA:20313"/>
        <dbReference type="ChEBI" id="CHEBI:15378"/>
        <dbReference type="ChEBI" id="CHEBI:30616"/>
        <dbReference type="ChEBI" id="CHEBI:57733"/>
        <dbReference type="ChEBI" id="CHEBI:58130"/>
        <dbReference type="ChEBI" id="CHEBI:456216"/>
        <dbReference type="EC" id="2.7.1.158"/>
    </reaction>
</comment>
<dbReference type="AlphaFoldDB" id="A0A1G4IFD7"/>
<name>A0A1G4IFD7_TRYEQ</name>